<evidence type="ECO:0000256" key="2">
    <source>
        <dbReference type="ARBA" id="ARBA00022487"/>
    </source>
</evidence>
<protein>
    <submittedName>
        <fullName evidence="8">Juvenile hormone esterase-like</fullName>
    </submittedName>
</protein>
<evidence type="ECO:0000256" key="3">
    <source>
        <dbReference type="ARBA" id="ARBA00022801"/>
    </source>
</evidence>
<keyword evidence="5" id="KW-0732">Signal</keyword>
<accession>A0A7E5VDG7</accession>
<dbReference type="Pfam" id="PF00135">
    <property type="entry name" value="COesterase"/>
    <property type="match status" value="1"/>
</dbReference>
<dbReference type="InterPro" id="IPR002018">
    <property type="entry name" value="CarbesteraseB"/>
</dbReference>
<dbReference type="OrthoDB" id="3200163at2759"/>
<evidence type="ECO:0000256" key="1">
    <source>
        <dbReference type="ARBA" id="ARBA00005964"/>
    </source>
</evidence>
<reference evidence="8" key="1">
    <citation type="submission" date="2025-08" db="UniProtKB">
        <authorList>
            <consortium name="RefSeq"/>
        </authorList>
    </citation>
    <scope>IDENTIFICATION</scope>
</reference>
<comment type="similarity">
    <text evidence="1">Belongs to the type-B carboxylesterase/lipase family.</text>
</comment>
<dbReference type="Gene3D" id="3.40.50.1820">
    <property type="entry name" value="alpha/beta hydrolase"/>
    <property type="match status" value="1"/>
</dbReference>
<dbReference type="InterPro" id="IPR029058">
    <property type="entry name" value="AB_hydrolase_fold"/>
</dbReference>
<evidence type="ECO:0000256" key="5">
    <source>
        <dbReference type="SAM" id="SignalP"/>
    </source>
</evidence>
<feature type="chain" id="PRO_5028981587" evidence="5">
    <location>
        <begin position="20"/>
        <end position="564"/>
    </location>
</feature>
<dbReference type="GO" id="GO:0052689">
    <property type="term" value="F:carboxylic ester hydrolase activity"/>
    <property type="evidence" value="ECO:0007669"/>
    <property type="project" value="UniProtKB-KW"/>
</dbReference>
<dbReference type="PANTHER" id="PTHR43142:SF1">
    <property type="entry name" value="CARBOXYLIC ESTER HYDROLASE"/>
    <property type="match status" value="1"/>
</dbReference>
<feature type="domain" description="Carboxylesterase type B" evidence="6">
    <location>
        <begin position="31"/>
        <end position="539"/>
    </location>
</feature>
<keyword evidence="7" id="KW-1185">Reference proteome</keyword>
<evidence type="ECO:0000256" key="4">
    <source>
        <dbReference type="ARBA" id="ARBA00023180"/>
    </source>
</evidence>
<organism evidence="7 8">
    <name type="scientific">Trichoplusia ni</name>
    <name type="common">Cabbage looper</name>
    <dbReference type="NCBI Taxonomy" id="7111"/>
    <lineage>
        <taxon>Eukaryota</taxon>
        <taxon>Metazoa</taxon>
        <taxon>Ecdysozoa</taxon>
        <taxon>Arthropoda</taxon>
        <taxon>Hexapoda</taxon>
        <taxon>Insecta</taxon>
        <taxon>Pterygota</taxon>
        <taxon>Neoptera</taxon>
        <taxon>Endopterygota</taxon>
        <taxon>Lepidoptera</taxon>
        <taxon>Glossata</taxon>
        <taxon>Ditrysia</taxon>
        <taxon>Noctuoidea</taxon>
        <taxon>Noctuidae</taxon>
        <taxon>Plusiinae</taxon>
        <taxon>Trichoplusia</taxon>
    </lineage>
</organism>
<proteinExistence type="inferred from homology"/>
<dbReference type="FunCoup" id="A0A7E5VDG7">
    <property type="interactions" value="21"/>
</dbReference>
<dbReference type="GeneID" id="113492817"/>
<evidence type="ECO:0000313" key="8">
    <source>
        <dbReference type="RefSeq" id="XP_026726295.1"/>
    </source>
</evidence>
<dbReference type="Proteomes" id="UP000322000">
    <property type="component" value="Chromosome 4"/>
</dbReference>
<dbReference type="InParanoid" id="A0A7E5VDG7"/>
<gene>
    <name evidence="8" type="primary">LOC113492817</name>
</gene>
<keyword evidence="4" id="KW-0325">Glycoprotein</keyword>
<dbReference type="KEGG" id="tnl:113492817"/>
<keyword evidence="3" id="KW-0378">Hydrolase</keyword>
<evidence type="ECO:0000259" key="6">
    <source>
        <dbReference type="Pfam" id="PF00135"/>
    </source>
</evidence>
<evidence type="ECO:0000313" key="7">
    <source>
        <dbReference type="Proteomes" id="UP000322000"/>
    </source>
</evidence>
<dbReference type="RefSeq" id="XP_026726295.1">
    <property type="nucleotide sequence ID" value="XM_026870494.1"/>
</dbReference>
<dbReference type="PANTHER" id="PTHR43142">
    <property type="entry name" value="CARBOXYLIC ESTER HYDROLASE"/>
    <property type="match status" value="1"/>
</dbReference>
<feature type="signal peptide" evidence="5">
    <location>
        <begin position="1"/>
        <end position="19"/>
    </location>
</feature>
<dbReference type="AlphaFoldDB" id="A0A7E5VDG7"/>
<dbReference type="SUPFAM" id="SSF53474">
    <property type="entry name" value="alpha/beta-Hydrolases"/>
    <property type="match status" value="1"/>
</dbReference>
<name>A0A7E5VDG7_TRINI</name>
<keyword evidence="2" id="KW-0719">Serine esterase</keyword>
<sequence length="564" mass="64217">MKLWTCVLLLCAAAVCVTCEQPPSDEDWLELDTPQGPVRGRRDPNSDIYAFYNIPYVTQPLNEDKYKPALPAPVWTKPFDAVNKHVICPQPTFHIDLMPKHMVMQEDCLIANVFVPDTRKKNLSVLVYVHGGAFVMGYGEMFSGKRLIEKKDVVLVTFNYRLGIHGFLCLGTDDVPGNVGMKDQVALLRWVQKNIASYGGNPNDVTIAGYSAGSASVDLLMLSKSAEGLFHRVIPESGGNLAAFSIQRDPLEIAKDYAKRYNFTEVDDIYALEKFYKTAPIEWITEDTFFDRHDSTFLFSPCVERKTTDEAFLTESPLSILQKGTYKKLPLLYGFAEKEGMLRLWSFEYWKHMMNENFSDFLPADLHFKSKDEREAVADKVKKFYFGDKPVGDDQILNFIDMFSDIIFDYPMLRAVKLHVQAGHNQVYLYEYSFVDEDTPLIPYTNIRGANHCAQTGAIMDGLNMTHLDESSITPAMKNMKKIMRGIWHNFVKTGKPVPEGSSLPAWPATGVDCSPYMSLGEKIELRNEPLLESRFRFWDDIYQKYYLEPIPPPAPGDQSHQEL</sequence>